<dbReference type="InterPro" id="IPR012910">
    <property type="entry name" value="Plug_dom"/>
</dbReference>
<dbReference type="EMBL" id="CP015401">
    <property type="protein sequence ID" value="ANU56520.2"/>
    <property type="molecule type" value="Genomic_DNA"/>
</dbReference>
<dbReference type="Pfam" id="PF00593">
    <property type="entry name" value="TonB_dep_Rec_b-barrel"/>
    <property type="match status" value="1"/>
</dbReference>
<dbReference type="GeneID" id="82185935"/>
<evidence type="ECO:0000256" key="4">
    <source>
        <dbReference type="ARBA" id="ARBA00022692"/>
    </source>
</evidence>
<evidence type="ECO:0000256" key="3">
    <source>
        <dbReference type="ARBA" id="ARBA00022452"/>
    </source>
</evidence>
<dbReference type="InterPro" id="IPR000531">
    <property type="entry name" value="Beta-barrel_TonB"/>
</dbReference>
<feature type="domain" description="TonB-dependent receptor-like beta-barrel" evidence="11">
    <location>
        <begin position="411"/>
        <end position="892"/>
    </location>
</feature>
<evidence type="ECO:0000256" key="9">
    <source>
        <dbReference type="RuleBase" id="RU003357"/>
    </source>
</evidence>
<keyword evidence="5 9" id="KW-0798">TonB box</keyword>
<dbReference type="KEGG" id="bcae:A4V03_02170"/>
<dbReference type="NCBIfam" id="TIGR04057">
    <property type="entry name" value="SusC_RagA_signa"/>
    <property type="match status" value="1"/>
</dbReference>
<evidence type="ECO:0000256" key="6">
    <source>
        <dbReference type="ARBA" id="ARBA00023136"/>
    </source>
</evidence>
<evidence type="ECO:0000256" key="2">
    <source>
        <dbReference type="ARBA" id="ARBA00022448"/>
    </source>
</evidence>
<evidence type="ECO:0000256" key="7">
    <source>
        <dbReference type="ARBA" id="ARBA00023237"/>
    </source>
</evidence>
<keyword evidence="4 8" id="KW-0812">Transmembrane</keyword>
<dbReference type="SUPFAM" id="SSF49464">
    <property type="entry name" value="Carboxypeptidase regulatory domain-like"/>
    <property type="match status" value="1"/>
</dbReference>
<dbReference type="PROSITE" id="PS52016">
    <property type="entry name" value="TONB_DEPENDENT_REC_3"/>
    <property type="match status" value="1"/>
</dbReference>
<dbReference type="Pfam" id="PF13715">
    <property type="entry name" value="CarbopepD_reg_2"/>
    <property type="match status" value="1"/>
</dbReference>
<dbReference type="InterPro" id="IPR039426">
    <property type="entry name" value="TonB-dep_rcpt-like"/>
</dbReference>
<gene>
    <name evidence="13" type="ORF">A4V03_02170</name>
</gene>
<keyword evidence="7 8" id="KW-0998">Cell outer membrane</keyword>
<accession>A0A1C7GY93</accession>
<proteinExistence type="inferred from homology"/>
<dbReference type="FunFam" id="2.170.130.10:FF:000008">
    <property type="entry name" value="SusC/RagA family TonB-linked outer membrane protein"/>
    <property type="match status" value="1"/>
</dbReference>
<comment type="similarity">
    <text evidence="8 9">Belongs to the TonB-dependent receptor family.</text>
</comment>
<keyword evidence="3 8" id="KW-1134">Transmembrane beta strand</keyword>
<dbReference type="Gene3D" id="2.60.40.1120">
    <property type="entry name" value="Carboxypeptidase-like, regulatory domain"/>
    <property type="match status" value="1"/>
</dbReference>
<reference evidence="14" key="1">
    <citation type="submission" date="2016-04" db="EMBL/GenBank/DDBJ databases">
        <title>Complete Genome Sequences of Twelve Strains of a Stable Defined Moderately Diverse Mouse Microbiota 2 (sDMDMm2).</title>
        <authorList>
            <person name="Uchimura Y."/>
            <person name="Wyss M."/>
            <person name="Brugiroux S."/>
            <person name="Limenitakis J.P."/>
            <person name="Stecher B."/>
            <person name="McCoy K.D."/>
            <person name="Macpherson A.J."/>
        </authorList>
    </citation>
    <scope>NUCLEOTIDE SEQUENCE [LARGE SCALE GENOMIC DNA]</scope>
    <source>
        <strain evidence="14">I48</strain>
    </source>
</reference>
<dbReference type="RefSeq" id="WP_084081097.1">
    <property type="nucleotide sequence ID" value="NZ_CAPDLJ010000009.1"/>
</dbReference>
<feature type="chain" id="PRO_5013153497" evidence="10">
    <location>
        <begin position="26"/>
        <end position="1073"/>
    </location>
</feature>
<dbReference type="OrthoDB" id="1096961at2"/>
<keyword evidence="10" id="KW-0732">Signal</keyword>
<evidence type="ECO:0000313" key="13">
    <source>
        <dbReference type="EMBL" id="ANU56520.2"/>
    </source>
</evidence>
<evidence type="ECO:0000259" key="12">
    <source>
        <dbReference type="Pfam" id="PF07715"/>
    </source>
</evidence>
<dbReference type="InterPro" id="IPR023996">
    <property type="entry name" value="TonB-dep_OMP_SusC/RagA"/>
</dbReference>
<protein>
    <submittedName>
        <fullName evidence="13">SusC/RagA family TonB-linked outer membrane protein</fullName>
    </submittedName>
</protein>
<evidence type="ECO:0000313" key="14">
    <source>
        <dbReference type="Proteomes" id="UP000092631"/>
    </source>
</evidence>
<keyword evidence="2 8" id="KW-0813">Transport</keyword>
<evidence type="ECO:0000256" key="10">
    <source>
        <dbReference type="SAM" id="SignalP"/>
    </source>
</evidence>
<dbReference type="Gene3D" id="2.170.130.10">
    <property type="entry name" value="TonB-dependent receptor, plug domain"/>
    <property type="match status" value="1"/>
</dbReference>
<dbReference type="Proteomes" id="UP000092631">
    <property type="component" value="Chromosome"/>
</dbReference>
<organism evidence="13 14">
    <name type="scientific">Bacteroides caecimuris</name>
    <dbReference type="NCBI Taxonomy" id="1796613"/>
    <lineage>
        <taxon>Bacteria</taxon>
        <taxon>Pseudomonadati</taxon>
        <taxon>Bacteroidota</taxon>
        <taxon>Bacteroidia</taxon>
        <taxon>Bacteroidales</taxon>
        <taxon>Bacteroidaceae</taxon>
        <taxon>Bacteroides</taxon>
    </lineage>
</organism>
<evidence type="ECO:0000256" key="5">
    <source>
        <dbReference type="ARBA" id="ARBA00023077"/>
    </source>
</evidence>
<dbReference type="InterPro" id="IPR037066">
    <property type="entry name" value="Plug_dom_sf"/>
</dbReference>
<feature type="domain" description="TonB-dependent receptor plug" evidence="12">
    <location>
        <begin position="119"/>
        <end position="225"/>
    </location>
</feature>
<dbReference type="NCBIfam" id="TIGR04056">
    <property type="entry name" value="OMP_RagA_SusC"/>
    <property type="match status" value="1"/>
</dbReference>
<dbReference type="AlphaFoldDB" id="A0A1C7GY93"/>
<keyword evidence="14" id="KW-1185">Reference proteome</keyword>
<sequence>MSNKVKNMRSWLLMLFAAISLGVSAQTITVKGNVKDTTGEPIIGASVVEKGNTTNGTITDLDGNYSIKVPSKAILTISYIGMKTQDIAVKGQSQINVTLSDDTQALDEVVVIGYGTVAKKDLTGSVSSVSAKQIAAIPVSSASEALQGKMAGVSITTTEGSPDADVKIRVRGGGSLSQDNSPLYIVDGFPVSSISDIAPTDIQSVDVLKDASSTAIYGARGANGVIIITTKSGQEGKVQVNFGASYGLRKVTKMVDVLNPYEFVMWQQELDQKSFNYGTFDDLEIYKSYTDTDYQGEIFGRTGNQQQYNISVSGGNKDTKFNISYSRNDEKSIMLNSGFAKDNINAKINTKINKWLTFDFNARLSYQKVKGTGSGADDNQSSATTSVNARSVVFAPVEKLISGGSDDDENVNNARYTPIEILNATYKRVSRFQQNYNAGVNWEPVKGLKFRSEFGYGWKYNNTDQVWGVEATNNSKYGNPGMPQALLTKLINKNWRNANTVTYNNDKMFNLNHRMNVMLGHEVSSSYDHKTTMTSVGFPKNMSIKEVLANMGQGQALPTDTYIGIKDNLLSFFGRINYTINDKYLMTFTMRADGSSKFASGNQWGYFPSLALAWRISDEAFMKNSQEWLSNLKLRLSIGTAGNNRIPSGSLETTYSLAGSGDKHIYFNNTSSVVLQRGKNLSNPNLKWETTLTRNIGLDFGFWNGRLSGSLDAYWNTTKDLLMQTTLPKGAGYEFQYQNFGQTSNKGIELALDAILVDQKDFGLNFNFNISYNQAKIDKLPTNKIWQSSGWGGSLIAGIDDFLIEEGGRLGEVYGYKLDGFYTTEDFTWDNGWKLKEGRVNPTESGMKVNNFGPGSPKLKANADGKIEKERLGNTIPKITGGFGINARYKSFDLNAFFNYSLGNKIINATKLASGFYSDTKKDWNLNNEFNLSKRYTWIDPANGMDMTSKSYINEFGSDYAINRLNEINAGASIFNPASITQIPLLDWAVEDGAFLRVNNISIGYTLPKVFVQKLQMQNVRIYFTGYNLYCFTKYSGADPEVDTCRKTPMTPGIDYSAYPKSRSFVGGINVTF</sequence>
<comment type="subcellular location">
    <subcellularLocation>
        <location evidence="1 8">Cell outer membrane</location>
        <topology evidence="1 8">Multi-pass membrane protein</topology>
    </subcellularLocation>
</comment>
<feature type="signal peptide" evidence="10">
    <location>
        <begin position="1"/>
        <end position="25"/>
    </location>
</feature>
<dbReference type="InterPro" id="IPR008969">
    <property type="entry name" value="CarboxyPept-like_regulatory"/>
</dbReference>
<keyword evidence="6 8" id="KW-0472">Membrane</keyword>
<dbReference type="SUPFAM" id="SSF56935">
    <property type="entry name" value="Porins"/>
    <property type="match status" value="1"/>
</dbReference>
<dbReference type="GO" id="GO:0009279">
    <property type="term" value="C:cell outer membrane"/>
    <property type="evidence" value="ECO:0007669"/>
    <property type="project" value="UniProtKB-SubCell"/>
</dbReference>
<dbReference type="InterPro" id="IPR023997">
    <property type="entry name" value="TonB-dep_OMP_SusC/RagA_CS"/>
</dbReference>
<name>A0A1C7GY93_9BACE</name>
<dbReference type="FunFam" id="2.60.40.1120:FF:000003">
    <property type="entry name" value="Outer membrane protein Omp121"/>
    <property type="match status" value="1"/>
</dbReference>
<evidence type="ECO:0000256" key="8">
    <source>
        <dbReference type="PROSITE-ProRule" id="PRU01360"/>
    </source>
</evidence>
<evidence type="ECO:0000259" key="11">
    <source>
        <dbReference type="Pfam" id="PF00593"/>
    </source>
</evidence>
<evidence type="ECO:0000256" key="1">
    <source>
        <dbReference type="ARBA" id="ARBA00004571"/>
    </source>
</evidence>
<dbReference type="Pfam" id="PF07715">
    <property type="entry name" value="Plug"/>
    <property type="match status" value="1"/>
</dbReference>
<dbReference type="Gene3D" id="2.40.170.20">
    <property type="entry name" value="TonB-dependent receptor, beta-barrel domain"/>
    <property type="match status" value="1"/>
</dbReference>
<dbReference type="InterPro" id="IPR036942">
    <property type="entry name" value="Beta-barrel_TonB_sf"/>
</dbReference>